<evidence type="ECO:0000256" key="1">
    <source>
        <dbReference type="SAM" id="MobiDB-lite"/>
    </source>
</evidence>
<feature type="region of interest" description="Disordered" evidence="1">
    <location>
        <begin position="258"/>
        <end position="500"/>
    </location>
</feature>
<dbReference type="EMBL" id="CP033896">
    <property type="protein sequence ID" value="AZA13727.1"/>
    <property type="molecule type" value="Genomic_DNA"/>
</dbReference>
<dbReference type="RefSeq" id="WP_123928200.1">
    <property type="nucleotide sequence ID" value="NZ_CP033896.1"/>
</dbReference>
<dbReference type="Proteomes" id="UP000269019">
    <property type="component" value="Chromosome"/>
</dbReference>
<gene>
    <name evidence="2" type="ORF">CCHOA_06675</name>
</gene>
<accession>A0A3G6J6M9</accession>
<dbReference type="KEGG" id="ccho:CCHOA_06675"/>
<dbReference type="AlphaFoldDB" id="A0A3G6J6M9"/>
<feature type="compositionally biased region" description="Basic and acidic residues" evidence="1">
    <location>
        <begin position="446"/>
        <end position="455"/>
    </location>
</feature>
<dbReference type="Pfam" id="PF12502">
    <property type="entry name" value="DUF3710"/>
    <property type="match status" value="1"/>
</dbReference>
<protein>
    <recommendedName>
        <fullName evidence="4">DUF3710 domain-containing protein</fullName>
    </recommendedName>
</protein>
<feature type="compositionally biased region" description="Polar residues" evidence="1">
    <location>
        <begin position="347"/>
        <end position="360"/>
    </location>
</feature>
<feature type="compositionally biased region" description="Polar residues" evidence="1">
    <location>
        <begin position="368"/>
        <end position="400"/>
    </location>
</feature>
<feature type="compositionally biased region" description="Low complexity" evidence="1">
    <location>
        <begin position="324"/>
        <end position="346"/>
    </location>
</feature>
<evidence type="ECO:0000313" key="3">
    <source>
        <dbReference type="Proteomes" id="UP000269019"/>
    </source>
</evidence>
<sequence>MVRIPRRKSASQHSPKPAHQRLAQNTLKPSEQPAAATPVPDGVAQTAGGGSGGDKTNPAGEDSTHLPASPVHAADDTVAFGPYDAALVDPAGLDFSDYALDELDLGSLVLPLGPQSQVQIEMAATGPKLLHIVNPYGRITPVAFAAAVGDPHWDDQLDATAKSMRADGLTTLVEQGPWGRELVGEASGVFFRVIGINGPRWMVRFTIAAPAEYAAAITAFARETAARTMVYRGTAAIPARQPLPVTLPEHIAHQIRSSVDPSVADHGVSDAAGSSQSARERLARAVIDGSIATGRSSTPGAPHSGEHRRSAKSEHGGGAVSRVAGTSDGTPAAGAAASSGIQQTSSDPGSTTAATSVNTPGGNGKDSAGSQGVQSRSAMPTRAVTSLPTAAKDPSTTATPAQVVVVSTPPVDASASPSRQAGEEYQGDAATAPDVEAHTPRNRQSAHGDARRVEPSVEPAVVASSATVSNPVAVEQQLPKQPPAAAVPAFRLMRYTPTRR</sequence>
<dbReference type="OrthoDB" id="8480367at2"/>
<organism evidence="2 3">
    <name type="scientific">Corynebacterium choanae</name>
    <dbReference type="NCBI Taxonomy" id="1862358"/>
    <lineage>
        <taxon>Bacteria</taxon>
        <taxon>Bacillati</taxon>
        <taxon>Actinomycetota</taxon>
        <taxon>Actinomycetes</taxon>
        <taxon>Mycobacteriales</taxon>
        <taxon>Corynebacteriaceae</taxon>
        <taxon>Corynebacterium</taxon>
    </lineage>
</organism>
<feature type="compositionally biased region" description="Basic residues" evidence="1">
    <location>
        <begin position="1"/>
        <end position="10"/>
    </location>
</feature>
<feature type="region of interest" description="Disordered" evidence="1">
    <location>
        <begin position="1"/>
        <end position="69"/>
    </location>
</feature>
<name>A0A3G6J6M9_9CORY</name>
<evidence type="ECO:0000313" key="2">
    <source>
        <dbReference type="EMBL" id="AZA13727.1"/>
    </source>
</evidence>
<feature type="compositionally biased region" description="Basic and acidic residues" evidence="1">
    <location>
        <begin position="304"/>
        <end position="315"/>
    </location>
</feature>
<proteinExistence type="predicted"/>
<evidence type="ECO:0008006" key="4">
    <source>
        <dbReference type="Google" id="ProtNLM"/>
    </source>
</evidence>
<reference evidence="2 3" key="1">
    <citation type="submission" date="2018-11" db="EMBL/GenBank/DDBJ databases">
        <authorList>
            <person name="Kleinhagauer T."/>
            <person name="Glaeser S.P."/>
            <person name="Spergser J."/>
            <person name="Ruckert C."/>
            <person name="Kaempfer P."/>
            <person name="Busse H.-J."/>
        </authorList>
    </citation>
    <scope>NUCLEOTIDE SEQUENCE [LARGE SCALE GENOMIC DNA]</scope>
    <source>
        <strain evidence="2 3">200CH</strain>
    </source>
</reference>
<dbReference type="InterPro" id="IPR022183">
    <property type="entry name" value="DUF3710"/>
</dbReference>
<keyword evidence="3" id="KW-1185">Reference proteome</keyword>